<evidence type="ECO:0000256" key="7">
    <source>
        <dbReference type="ARBA" id="ARBA00022840"/>
    </source>
</evidence>
<dbReference type="AlphaFoldDB" id="A0A9X3FMG2"/>
<keyword evidence="4 9" id="KW-0808">Transferase</keyword>
<dbReference type="GO" id="GO:0005737">
    <property type="term" value="C:cytoplasm"/>
    <property type="evidence" value="ECO:0007669"/>
    <property type="project" value="InterPro"/>
</dbReference>
<dbReference type="GO" id="GO:0004340">
    <property type="term" value="F:glucokinase activity"/>
    <property type="evidence" value="ECO:0007669"/>
    <property type="project" value="UniProtKB-EC"/>
</dbReference>
<dbReference type="InterPro" id="IPR043129">
    <property type="entry name" value="ATPase_NBD"/>
</dbReference>
<accession>A0A9X3FMG2</accession>
<evidence type="ECO:0000256" key="8">
    <source>
        <dbReference type="ARBA" id="ARBA00032386"/>
    </source>
</evidence>
<dbReference type="SUPFAM" id="SSF53067">
    <property type="entry name" value="Actin-like ATPase domain"/>
    <property type="match status" value="1"/>
</dbReference>
<dbReference type="NCBIfam" id="TIGR00744">
    <property type="entry name" value="ROK_glcA_fam"/>
    <property type="match status" value="1"/>
</dbReference>
<dbReference type="InterPro" id="IPR049874">
    <property type="entry name" value="ROK_cs"/>
</dbReference>
<evidence type="ECO:0000313" key="9">
    <source>
        <dbReference type="EMBL" id="MCZ0725388.1"/>
    </source>
</evidence>
<protein>
    <recommendedName>
        <fullName evidence="3">Glucokinase</fullName>
        <ecNumber evidence="2">2.7.1.2</ecNumber>
    </recommendedName>
    <alternativeName>
        <fullName evidence="8">Glucose kinase</fullName>
    </alternativeName>
</protein>
<comment type="caution">
    <text evidence="9">The sequence shown here is derived from an EMBL/GenBank/DDBJ whole genome shotgun (WGS) entry which is preliminary data.</text>
</comment>
<dbReference type="PANTHER" id="PTHR18964">
    <property type="entry name" value="ROK (REPRESSOR, ORF, KINASE) FAMILY"/>
    <property type="match status" value="1"/>
</dbReference>
<evidence type="ECO:0000256" key="4">
    <source>
        <dbReference type="ARBA" id="ARBA00022679"/>
    </source>
</evidence>
<evidence type="ECO:0000256" key="5">
    <source>
        <dbReference type="ARBA" id="ARBA00022741"/>
    </source>
</evidence>
<dbReference type="Proteomes" id="UP001146670">
    <property type="component" value="Unassembled WGS sequence"/>
</dbReference>
<keyword evidence="6" id="KW-0418">Kinase</keyword>
<reference evidence="9" key="1">
    <citation type="submission" date="2022-12" db="EMBL/GenBank/DDBJ databases">
        <title>Description and comparative metabolic analysis of Aerococcus sp. nov., isolated from the feces of a pig.</title>
        <authorList>
            <person name="Chang Y.-H."/>
        </authorList>
    </citation>
    <scope>NUCLEOTIDE SEQUENCE</scope>
    <source>
        <strain evidence="9">YH-aer222</strain>
    </source>
</reference>
<name>A0A9X3FMG2_9LACT</name>
<evidence type="ECO:0000256" key="2">
    <source>
        <dbReference type="ARBA" id="ARBA00012323"/>
    </source>
</evidence>
<dbReference type="InterPro" id="IPR004654">
    <property type="entry name" value="ROK_glcA"/>
</dbReference>
<sequence length="322" mass="33588">MMKKVLGIDIGGTSVKLAAIRENGEIFHQWDILTRGQDEGQAIVPDILASIDDFLAKNDFSIDDFLGIGIGTPGTIDRDQGTVVGAYNLNWKKVQPIRQSFQAHFPGIPVYLENDANVAALGEQWLGAGDKNPNMVLVTLGTGVGGGVIVNDQLVVGSGAAGEIGHMVANPDGFQCTCGNQGCLETVASASGIVQTAQARAKTADANSSLREQIKNGQAVTTKDIFQAAEAGDIFAESVVEECMGYLGHALGQIASVLNPDTIVIGGGVANAGDYLLDKVKAHYLPHVYPSVRTTTDLKIASLGNTAGVIGAGSLVIKNLME</sequence>
<proteinExistence type="inferred from homology"/>
<organism evidence="9 10">
    <name type="scientific">Aerococcus kribbianus</name>
    <dbReference type="NCBI Taxonomy" id="2999064"/>
    <lineage>
        <taxon>Bacteria</taxon>
        <taxon>Bacillati</taxon>
        <taxon>Bacillota</taxon>
        <taxon>Bacilli</taxon>
        <taxon>Lactobacillales</taxon>
        <taxon>Aerococcaceae</taxon>
        <taxon>Aerococcus</taxon>
    </lineage>
</organism>
<keyword evidence="7" id="KW-0067">ATP-binding</keyword>
<dbReference type="Gene3D" id="3.30.420.40">
    <property type="match status" value="2"/>
</dbReference>
<keyword evidence="10" id="KW-1185">Reference proteome</keyword>
<gene>
    <name evidence="9" type="ORF">OW157_02255</name>
</gene>
<keyword evidence="5" id="KW-0547">Nucleotide-binding</keyword>
<evidence type="ECO:0000313" key="10">
    <source>
        <dbReference type="Proteomes" id="UP001146670"/>
    </source>
</evidence>
<evidence type="ECO:0000256" key="6">
    <source>
        <dbReference type="ARBA" id="ARBA00022777"/>
    </source>
</evidence>
<dbReference type="InterPro" id="IPR000600">
    <property type="entry name" value="ROK"/>
</dbReference>
<dbReference type="GO" id="GO:0005524">
    <property type="term" value="F:ATP binding"/>
    <property type="evidence" value="ECO:0007669"/>
    <property type="project" value="UniProtKB-KW"/>
</dbReference>
<evidence type="ECO:0000256" key="1">
    <source>
        <dbReference type="ARBA" id="ARBA00006479"/>
    </source>
</evidence>
<evidence type="ECO:0000256" key="3">
    <source>
        <dbReference type="ARBA" id="ARBA00014701"/>
    </source>
</evidence>
<comment type="similarity">
    <text evidence="1">Belongs to the ROK (NagC/XylR) family.</text>
</comment>
<dbReference type="PANTHER" id="PTHR18964:SF149">
    <property type="entry name" value="BIFUNCTIONAL UDP-N-ACETYLGLUCOSAMINE 2-EPIMERASE_N-ACETYLMANNOSAMINE KINASE"/>
    <property type="match status" value="1"/>
</dbReference>
<dbReference type="PROSITE" id="PS01125">
    <property type="entry name" value="ROK"/>
    <property type="match status" value="1"/>
</dbReference>
<dbReference type="GO" id="GO:0006096">
    <property type="term" value="P:glycolytic process"/>
    <property type="evidence" value="ECO:0007669"/>
    <property type="project" value="InterPro"/>
</dbReference>
<dbReference type="EC" id="2.7.1.2" evidence="2"/>
<dbReference type="RefSeq" id="WP_268752239.1">
    <property type="nucleotide sequence ID" value="NZ_JAPRFQ010000001.1"/>
</dbReference>
<dbReference type="EMBL" id="JAPRFR010000001">
    <property type="protein sequence ID" value="MCZ0725388.1"/>
    <property type="molecule type" value="Genomic_DNA"/>
</dbReference>
<dbReference type="Pfam" id="PF00480">
    <property type="entry name" value="ROK"/>
    <property type="match status" value="1"/>
</dbReference>